<evidence type="ECO:0000313" key="8">
    <source>
        <dbReference type="EMBL" id="CAD9698862.1"/>
    </source>
</evidence>
<dbReference type="Gene3D" id="3.30.730.10">
    <property type="entry name" value="AP2/ERF domain"/>
    <property type="match status" value="1"/>
</dbReference>
<keyword evidence="2" id="KW-0805">Transcription regulation</keyword>
<organism evidence="8">
    <name type="scientific">Rhizochromulina marina</name>
    <dbReference type="NCBI Taxonomy" id="1034831"/>
    <lineage>
        <taxon>Eukaryota</taxon>
        <taxon>Sar</taxon>
        <taxon>Stramenopiles</taxon>
        <taxon>Ochrophyta</taxon>
        <taxon>Dictyochophyceae</taxon>
        <taxon>Rhizochromulinales</taxon>
        <taxon>Rhizochromulina</taxon>
    </lineage>
</organism>
<keyword evidence="5" id="KW-0539">Nucleus</keyword>
<dbReference type="InterPro" id="IPR016177">
    <property type="entry name" value="DNA-bd_dom_sf"/>
</dbReference>
<comment type="subcellular location">
    <subcellularLocation>
        <location evidence="1">Nucleus</location>
    </subcellularLocation>
</comment>
<evidence type="ECO:0000256" key="2">
    <source>
        <dbReference type="ARBA" id="ARBA00023015"/>
    </source>
</evidence>
<feature type="region of interest" description="Disordered" evidence="6">
    <location>
        <begin position="102"/>
        <end position="141"/>
    </location>
</feature>
<feature type="compositionally biased region" description="Basic and acidic residues" evidence="6">
    <location>
        <begin position="102"/>
        <end position="113"/>
    </location>
</feature>
<evidence type="ECO:0000256" key="3">
    <source>
        <dbReference type="ARBA" id="ARBA00023125"/>
    </source>
</evidence>
<protein>
    <recommendedName>
        <fullName evidence="7">AP2/ERF domain-containing protein</fullName>
    </recommendedName>
</protein>
<dbReference type="AlphaFoldDB" id="A0A7S2WNA0"/>
<dbReference type="SUPFAM" id="SSF54171">
    <property type="entry name" value="DNA-binding domain"/>
    <property type="match status" value="1"/>
</dbReference>
<dbReference type="GO" id="GO:0003700">
    <property type="term" value="F:DNA-binding transcription factor activity"/>
    <property type="evidence" value="ECO:0007669"/>
    <property type="project" value="InterPro"/>
</dbReference>
<evidence type="ECO:0000256" key="1">
    <source>
        <dbReference type="ARBA" id="ARBA00004123"/>
    </source>
</evidence>
<name>A0A7S2WNA0_9STRA</name>
<dbReference type="GO" id="GO:0005634">
    <property type="term" value="C:nucleus"/>
    <property type="evidence" value="ECO:0007669"/>
    <property type="project" value="UniProtKB-SubCell"/>
</dbReference>
<gene>
    <name evidence="8" type="ORF">RMAR1173_LOCUS14389</name>
</gene>
<keyword evidence="4" id="KW-0804">Transcription</keyword>
<dbReference type="InterPro" id="IPR001471">
    <property type="entry name" value="AP2/ERF_dom"/>
</dbReference>
<dbReference type="PROSITE" id="PS51032">
    <property type="entry name" value="AP2_ERF"/>
    <property type="match status" value="1"/>
</dbReference>
<feature type="domain" description="AP2/ERF" evidence="7">
    <location>
        <begin position="48"/>
        <end position="105"/>
    </location>
</feature>
<evidence type="ECO:0000259" key="7">
    <source>
        <dbReference type="PROSITE" id="PS51032"/>
    </source>
</evidence>
<evidence type="ECO:0000256" key="4">
    <source>
        <dbReference type="ARBA" id="ARBA00023163"/>
    </source>
</evidence>
<keyword evidence="3" id="KW-0238">DNA-binding</keyword>
<reference evidence="8" key="1">
    <citation type="submission" date="2021-01" db="EMBL/GenBank/DDBJ databases">
        <authorList>
            <person name="Corre E."/>
            <person name="Pelletier E."/>
            <person name="Niang G."/>
            <person name="Scheremetjew M."/>
            <person name="Finn R."/>
            <person name="Kale V."/>
            <person name="Holt S."/>
            <person name="Cochrane G."/>
            <person name="Meng A."/>
            <person name="Brown T."/>
            <person name="Cohen L."/>
        </authorList>
    </citation>
    <scope>NUCLEOTIDE SEQUENCE</scope>
    <source>
        <strain evidence="8">CCMP1243</strain>
    </source>
</reference>
<dbReference type="SMART" id="SM00380">
    <property type="entry name" value="AP2"/>
    <property type="match status" value="1"/>
</dbReference>
<dbReference type="InterPro" id="IPR036955">
    <property type="entry name" value="AP2/ERF_dom_sf"/>
</dbReference>
<dbReference type="GO" id="GO:0003677">
    <property type="term" value="F:DNA binding"/>
    <property type="evidence" value="ECO:0007669"/>
    <property type="project" value="UniProtKB-KW"/>
</dbReference>
<dbReference type="EMBL" id="HBHJ01021740">
    <property type="protein sequence ID" value="CAD9698862.1"/>
    <property type="molecule type" value="Transcribed_RNA"/>
</dbReference>
<evidence type="ECO:0000256" key="6">
    <source>
        <dbReference type="SAM" id="MobiDB-lite"/>
    </source>
</evidence>
<proteinExistence type="predicted"/>
<accession>A0A7S2WNA0</accession>
<evidence type="ECO:0000256" key="5">
    <source>
        <dbReference type="ARBA" id="ARBA00023242"/>
    </source>
</evidence>
<feature type="compositionally biased region" description="Acidic residues" evidence="6">
    <location>
        <begin position="131"/>
        <end position="141"/>
    </location>
</feature>
<sequence>MPVATSRASFRRCLSPRCEVMLDLSDVPLDLKPIPRTSTRSTSKWSSKYKGVCRNGTRKWKAHINHHGMLLYLGTFDTQEEAAVVFARAHYKLHGPPCVQEEKRSVGAGRHEQLGGAQEEGARSVEVQVENGEDGSEEDFSSQEAEALLVSGLMALAREVRVDRDKVMQQRRLVGELVPFLEPVRKG</sequence>